<evidence type="ECO:0000313" key="1">
    <source>
        <dbReference type="EMBL" id="PTX80936.1"/>
    </source>
</evidence>
<evidence type="ECO:0000313" key="2">
    <source>
        <dbReference type="Proteomes" id="UP000244004"/>
    </source>
</evidence>
<name>A0A855VEK2_9ENTR</name>
<proteinExistence type="predicted"/>
<gene>
    <name evidence="1" type="ORF">C1O12_25135</name>
</gene>
<dbReference type="Proteomes" id="UP000244004">
    <property type="component" value="Unassembled WGS sequence"/>
</dbReference>
<dbReference type="EMBL" id="PNXT01000004">
    <property type="protein sequence ID" value="PTX80936.1"/>
    <property type="molecule type" value="Genomic_DNA"/>
</dbReference>
<organism evidence="1 2">
    <name type="scientific">Enterobacter hormaechei</name>
    <dbReference type="NCBI Taxonomy" id="158836"/>
    <lineage>
        <taxon>Bacteria</taxon>
        <taxon>Pseudomonadati</taxon>
        <taxon>Pseudomonadota</taxon>
        <taxon>Gammaproteobacteria</taxon>
        <taxon>Enterobacterales</taxon>
        <taxon>Enterobacteriaceae</taxon>
        <taxon>Enterobacter</taxon>
        <taxon>Enterobacter cloacae complex</taxon>
    </lineage>
</organism>
<sequence length="62" mass="7530">MYEKGRHDLREHFSNELNSLKYFIRTPVSQAFRQMQKQLSATAFVVMLCNRATVYREKIRYQ</sequence>
<reference evidence="1 2" key="1">
    <citation type="submission" date="2018-01" db="EMBL/GenBank/DDBJ databases">
        <title>Geographic spread and resistance mechanisms of dominant carbapenem-resistant Enterobacter cloacae complex clones ST171 and ST78.</title>
        <authorList>
            <person name="Gomez-Simmonds A."/>
            <person name="Annavajhala M.K."/>
            <person name="Wang Z."/>
            <person name="Macesic N."/>
            <person name="Hu Y."/>
            <person name="Giddins M.J."/>
            <person name="O'Malley A."/>
            <person name="Toussaint N.C."/>
            <person name="Whittier S."/>
            <person name="Torres V.J."/>
            <person name="Uhlemann A.-C."/>
        </authorList>
    </citation>
    <scope>NUCLEOTIDE SEQUENCE [LARGE SCALE GENOMIC DNA]</scope>
    <source>
        <strain evidence="1 2">78</strain>
    </source>
</reference>
<accession>A0A855VEK2</accession>
<dbReference type="AlphaFoldDB" id="A0A855VEK2"/>
<comment type="caution">
    <text evidence="1">The sequence shown here is derived from an EMBL/GenBank/DDBJ whole genome shotgun (WGS) entry which is preliminary data.</text>
</comment>
<protein>
    <submittedName>
        <fullName evidence="1">Uncharacterized protein</fullName>
    </submittedName>
</protein>